<comment type="caution">
    <text evidence="2">The sequence shown here is derived from an EMBL/GenBank/DDBJ whole genome shotgun (WGS) entry which is preliminary data.</text>
</comment>
<evidence type="ECO:0000313" key="2">
    <source>
        <dbReference type="EMBL" id="EDN00466.1"/>
    </source>
</evidence>
<organism evidence="2 3">
    <name type="scientific">Pseudoflavonifractor capillosus ATCC 29799</name>
    <dbReference type="NCBI Taxonomy" id="411467"/>
    <lineage>
        <taxon>Bacteria</taxon>
        <taxon>Bacillati</taxon>
        <taxon>Bacillota</taxon>
        <taxon>Clostridia</taxon>
        <taxon>Eubacteriales</taxon>
        <taxon>Oscillospiraceae</taxon>
        <taxon>Pseudoflavonifractor</taxon>
    </lineage>
</organism>
<evidence type="ECO:0000313" key="3">
    <source>
        <dbReference type="Proteomes" id="UP000003639"/>
    </source>
</evidence>
<keyword evidence="1" id="KW-0812">Transmembrane</keyword>
<sequence>MVLSSKLDKEVTAMLFLFLGVGLALLPILLRLAIRLRLGVPLLYATGMLTVFHSWYQAHTALADGIFFALVGLAALSWVVTAARKALDWFSGFWADRTAAARFARRVRQARAGGQSAVSTEGLWH</sequence>
<dbReference type="STRING" id="411467.BACCAP_01801"/>
<proteinExistence type="predicted"/>
<reference evidence="2 3" key="2">
    <citation type="submission" date="2007-06" db="EMBL/GenBank/DDBJ databases">
        <title>Draft genome sequence of Pseudoflavonifractor capillosus ATCC 29799.</title>
        <authorList>
            <person name="Sudarsanam P."/>
            <person name="Ley R."/>
            <person name="Guruge J."/>
            <person name="Turnbaugh P.J."/>
            <person name="Mahowald M."/>
            <person name="Liep D."/>
            <person name="Gordon J."/>
        </authorList>
    </citation>
    <scope>NUCLEOTIDE SEQUENCE [LARGE SCALE GENOMIC DNA]</scope>
    <source>
        <strain evidence="2 3">ATCC 29799</strain>
    </source>
</reference>
<dbReference type="AlphaFoldDB" id="A6NUB8"/>
<gene>
    <name evidence="2" type="ORF">BACCAP_01801</name>
</gene>
<name>A6NUB8_9FIRM</name>
<feature type="transmembrane region" description="Helical" evidence="1">
    <location>
        <begin position="65"/>
        <end position="83"/>
    </location>
</feature>
<protein>
    <submittedName>
        <fullName evidence="2">Uncharacterized protein</fullName>
    </submittedName>
</protein>
<evidence type="ECO:0000256" key="1">
    <source>
        <dbReference type="SAM" id="Phobius"/>
    </source>
</evidence>
<keyword evidence="3" id="KW-1185">Reference proteome</keyword>
<dbReference type="EMBL" id="AAXG02000011">
    <property type="protein sequence ID" value="EDN00466.1"/>
    <property type="molecule type" value="Genomic_DNA"/>
</dbReference>
<keyword evidence="1" id="KW-0472">Membrane</keyword>
<reference evidence="2 3" key="1">
    <citation type="submission" date="2007-04" db="EMBL/GenBank/DDBJ databases">
        <authorList>
            <person name="Fulton L."/>
            <person name="Clifton S."/>
            <person name="Fulton B."/>
            <person name="Xu J."/>
            <person name="Minx P."/>
            <person name="Pepin K.H."/>
            <person name="Johnson M."/>
            <person name="Thiruvilangam P."/>
            <person name="Bhonagiri V."/>
            <person name="Nash W.E."/>
            <person name="Mardis E.R."/>
            <person name="Wilson R.K."/>
        </authorList>
    </citation>
    <scope>NUCLEOTIDE SEQUENCE [LARGE SCALE GENOMIC DNA]</scope>
    <source>
        <strain evidence="2 3">ATCC 29799</strain>
    </source>
</reference>
<feature type="transmembrane region" description="Helical" evidence="1">
    <location>
        <begin position="12"/>
        <end position="30"/>
    </location>
</feature>
<accession>A6NUB8</accession>
<dbReference type="Proteomes" id="UP000003639">
    <property type="component" value="Unassembled WGS sequence"/>
</dbReference>
<keyword evidence="1" id="KW-1133">Transmembrane helix</keyword>
<dbReference type="eggNOG" id="ENOG5032VS6">
    <property type="taxonomic scope" value="Bacteria"/>
</dbReference>